<name>A0A1C3RIV0_9PROT</name>
<dbReference type="SUPFAM" id="SSF52172">
    <property type="entry name" value="CheY-like"/>
    <property type="match status" value="1"/>
</dbReference>
<dbReference type="AlphaFoldDB" id="A0A1C3RIV0"/>
<dbReference type="PROSITE" id="PS50110">
    <property type="entry name" value="RESPONSE_REGULATORY"/>
    <property type="match status" value="1"/>
</dbReference>
<dbReference type="GO" id="GO:0008081">
    <property type="term" value="F:phosphoric diester hydrolase activity"/>
    <property type="evidence" value="ECO:0007669"/>
    <property type="project" value="UniProtKB-ARBA"/>
</dbReference>
<dbReference type="OrthoDB" id="9802066at2"/>
<dbReference type="PANTHER" id="PTHR45228">
    <property type="entry name" value="CYCLIC DI-GMP PHOSPHODIESTERASE TM_0186-RELATED"/>
    <property type="match status" value="1"/>
</dbReference>
<feature type="modified residue" description="4-aspartylphosphate" evidence="1">
    <location>
        <position position="62"/>
    </location>
</feature>
<dbReference type="PROSITE" id="PS51832">
    <property type="entry name" value="HD_GYP"/>
    <property type="match status" value="1"/>
</dbReference>
<protein>
    <submittedName>
        <fullName evidence="4">Response regulator receiver modulated metal dependent phosphohydrolase</fullName>
    </submittedName>
</protein>
<dbReference type="SMART" id="SM00471">
    <property type="entry name" value="HDc"/>
    <property type="match status" value="1"/>
</dbReference>
<proteinExistence type="predicted"/>
<dbReference type="InterPro" id="IPR011006">
    <property type="entry name" value="CheY-like_superfamily"/>
</dbReference>
<dbReference type="Pfam" id="PF00072">
    <property type="entry name" value="Response_reg"/>
    <property type="match status" value="1"/>
</dbReference>
<dbReference type="PANTHER" id="PTHR45228:SF1">
    <property type="entry name" value="CYCLIC DI-GMP PHOSPHODIESTERASE TM_0186"/>
    <property type="match status" value="1"/>
</dbReference>
<dbReference type="SMART" id="SM00448">
    <property type="entry name" value="REC"/>
    <property type="match status" value="1"/>
</dbReference>
<dbReference type="STRING" id="1867952.MTBPR1_40219"/>
<dbReference type="Pfam" id="PF13487">
    <property type="entry name" value="HD_5"/>
    <property type="match status" value="1"/>
</dbReference>
<feature type="domain" description="HD-GYP" evidence="3">
    <location>
        <begin position="157"/>
        <end position="354"/>
    </location>
</feature>
<dbReference type="CDD" id="cd00077">
    <property type="entry name" value="HDc"/>
    <property type="match status" value="1"/>
</dbReference>
<dbReference type="InterPro" id="IPR003607">
    <property type="entry name" value="HD/PDEase_dom"/>
</dbReference>
<dbReference type="RefSeq" id="WP_069189232.1">
    <property type="nucleotide sequence ID" value="NZ_FLYE01000034.1"/>
</dbReference>
<dbReference type="InterPro" id="IPR052020">
    <property type="entry name" value="Cyclic_di-GMP/3'3'-cGAMP_PDE"/>
</dbReference>
<evidence type="ECO:0000259" key="3">
    <source>
        <dbReference type="PROSITE" id="PS51832"/>
    </source>
</evidence>
<evidence type="ECO:0000313" key="4">
    <source>
        <dbReference type="EMBL" id="SCA57196.1"/>
    </source>
</evidence>
<organism evidence="4 5">
    <name type="scientific">Candidatus Terasakiella magnetica</name>
    <dbReference type="NCBI Taxonomy" id="1867952"/>
    <lineage>
        <taxon>Bacteria</taxon>
        <taxon>Pseudomonadati</taxon>
        <taxon>Pseudomonadota</taxon>
        <taxon>Alphaproteobacteria</taxon>
        <taxon>Rhodospirillales</taxon>
        <taxon>Terasakiellaceae</taxon>
        <taxon>Terasakiella</taxon>
    </lineage>
</organism>
<evidence type="ECO:0000313" key="5">
    <source>
        <dbReference type="Proteomes" id="UP000231658"/>
    </source>
</evidence>
<accession>A0A1C3RIV0</accession>
<dbReference type="InterPro" id="IPR037522">
    <property type="entry name" value="HD_GYP_dom"/>
</dbReference>
<reference evidence="4 5" key="1">
    <citation type="submission" date="2016-07" db="EMBL/GenBank/DDBJ databases">
        <authorList>
            <person name="Lefevre C.T."/>
        </authorList>
    </citation>
    <scope>NUCLEOTIDE SEQUENCE [LARGE SCALE GENOMIC DNA]</scope>
    <source>
        <strain evidence="4">PR1</strain>
    </source>
</reference>
<dbReference type="Proteomes" id="UP000231658">
    <property type="component" value="Unassembled WGS sequence"/>
</dbReference>
<dbReference type="InterPro" id="IPR001789">
    <property type="entry name" value="Sig_transdc_resp-reg_receiver"/>
</dbReference>
<keyword evidence="4" id="KW-0378">Hydrolase</keyword>
<evidence type="ECO:0000259" key="2">
    <source>
        <dbReference type="PROSITE" id="PS50110"/>
    </source>
</evidence>
<dbReference type="Gene3D" id="3.40.50.2300">
    <property type="match status" value="1"/>
</dbReference>
<gene>
    <name evidence="4" type="ORF">MTBPR1_40219</name>
</gene>
<dbReference type="Gene3D" id="1.10.3210.10">
    <property type="entry name" value="Hypothetical protein af1432"/>
    <property type="match status" value="1"/>
</dbReference>
<dbReference type="GO" id="GO:0000160">
    <property type="term" value="P:phosphorelay signal transduction system"/>
    <property type="evidence" value="ECO:0007669"/>
    <property type="project" value="InterPro"/>
</dbReference>
<sequence>MTDMEKKISECCILVVDDKPVNVLLLEQLLEEEGFDNVISTTDSREVVGLYQSKQIDMILLDIRMPYMDGIEVMGALKEVVGDDDYLPILVLTAQTDIETHKNALAAGARDFLTKPFQPWEVFQRIRNLLETRVFYNNQRVRADVLETEVQKRTKELHETQLEVVRRLGRAGEYRDNETGAHVVRMSKSCKLLALKAGLGEAFAELILQASPMHDVGKIGIPDNILLKPARLSDEERHVMNKHVEIGMDIIGSFDSEMLSMAREIAASHHEKWDGSGYPNQLSGEDIPISGRIAAICDVFDALTSERPYKEAWSTENALSFLQENAASHFDPHLVAVFIEIIPEITSLRLEHPDEEE</sequence>
<dbReference type="SUPFAM" id="SSF109604">
    <property type="entry name" value="HD-domain/PDEase-like"/>
    <property type="match status" value="1"/>
</dbReference>
<evidence type="ECO:0000256" key="1">
    <source>
        <dbReference type="PROSITE-ProRule" id="PRU00169"/>
    </source>
</evidence>
<feature type="domain" description="Response regulatory" evidence="2">
    <location>
        <begin position="12"/>
        <end position="130"/>
    </location>
</feature>
<dbReference type="EMBL" id="FLYE01000034">
    <property type="protein sequence ID" value="SCA57196.1"/>
    <property type="molecule type" value="Genomic_DNA"/>
</dbReference>
<keyword evidence="5" id="KW-1185">Reference proteome</keyword>
<keyword evidence="1" id="KW-0597">Phosphoprotein</keyword>